<keyword evidence="2" id="KW-0472">Membrane</keyword>
<organism evidence="3 4">
    <name type="scientific">Actinomyces slackii</name>
    <dbReference type="NCBI Taxonomy" id="52774"/>
    <lineage>
        <taxon>Bacteria</taxon>
        <taxon>Bacillati</taxon>
        <taxon>Actinomycetota</taxon>
        <taxon>Actinomycetes</taxon>
        <taxon>Actinomycetales</taxon>
        <taxon>Actinomycetaceae</taxon>
        <taxon>Actinomyces</taxon>
    </lineage>
</organism>
<accession>A0A3S4WHL8</accession>
<feature type="compositionally biased region" description="Low complexity" evidence="1">
    <location>
        <begin position="465"/>
        <end position="504"/>
    </location>
</feature>
<dbReference type="STRING" id="1278298.GCA_000428685_00777"/>
<keyword evidence="2" id="KW-0812">Transmembrane</keyword>
<evidence type="ECO:0000256" key="1">
    <source>
        <dbReference type="SAM" id="MobiDB-lite"/>
    </source>
</evidence>
<feature type="region of interest" description="Disordered" evidence="1">
    <location>
        <begin position="464"/>
        <end position="504"/>
    </location>
</feature>
<evidence type="ECO:0000256" key="2">
    <source>
        <dbReference type="SAM" id="Phobius"/>
    </source>
</evidence>
<dbReference type="AlphaFoldDB" id="A0A3S4WHL8"/>
<dbReference type="RefSeq" id="WP_051281375.1">
    <property type="nucleotide sequence ID" value="NZ_CBCRWE010000006.1"/>
</dbReference>
<feature type="transmembrane region" description="Helical" evidence="2">
    <location>
        <begin position="159"/>
        <end position="179"/>
    </location>
</feature>
<reference evidence="3 4" key="1">
    <citation type="submission" date="2018-12" db="EMBL/GenBank/DDBJ databases">
        <authorList>
            <consortium name="Pathogen Informatics"/>
        </authorList>
    </citation>
    <scope>NUCLEOTIDE SEQUENCE [LARGE SCALE GENOMIC DNA]</scope>
    <source>
        <strain evidence="3 4">NCTC11923</strain>
    </source>
</reference>
<evidence type="ECO:0000313" key="3">
    <source>
        <dbReference type="EMBL" id="VEG75115.1"/>
    </source>
</evidence>
<dbReference type="EMBL" id="LR134363">
    <property type="protein sequence ID" value="VEG75115.1"/>
    <property type="molecule type" value="Genomic_DNA"/>
</dbReference>
<dbReference type="KEGG" id="asla:NCTC11923_01768"/>
<sequence>MPVPGALAPGEAAEQPTVSVPAVGQEPTAHQASPRGVPQGLAGTVPAEPASPAREMTEIPDASDEAPGAVEPSSFGAALRASLPSASAPSLSAPEGRVSDRPGGKGSGQRQRTRRSAEERAAQVEQDARQDSATAGEPVAVTGTQRAVGAALGRRPKGLLAVALAGVVVLVIVLVPLAVNNLGLRGEGAQASAQAESTVLPGDGELSSIMEVAGDPGGVPVVSLKGRLTATSEVRTDLLTEGSGRTVAEGDPVLLSVSTFSGIDGRNTTGTDSGVSLKVATLNPELGQEIDAAVKDQKEGSRIVLRSAHEESSTATTEITVIDILPTTAVGEERPATEGMPQVSFAKDGTASLSVKDLPVPERATIATLIQGEGRQIGQKDVIIARHSIVRWSDGKAMGTSSYGTAVLPRPIDMTNTLAGISQLLVDVPVGSRVVLALPAEQARGEDAEAVVIDILGIIERGQVSSEAPAEPSPAADASAGAPAPATPTPAGATGAATPARKES</sequence>
<feature type="compositionally biased region" description="Low complexity" evidence="1">
    <location>
        <begin position="77"/>
        <end position="94"/>
    </location>
</feature>
<protein>
    <recommendedName>
        <fullName evidence="5">Peptidylprolyl isomerase</fullName>
    </recommendedName>
</protein>
<dbReference type="Proteomes" id="UP000276899">
    <property type="component" value="Chromosome"/>
</dbReference>
<evidence type="ECO:0008006" key="5">
    <source>
        <dbReference type="Google" id="ProtNLM"/>
    </source>
</evidence>
<feature type="compositionally biased region" description="Basic and acidic residues" evidence="1">
    <location>
        <begin position="115"/>
        <end position="130"/>
    </location>
</feature>
<gene>
    <name evidence="3" type="ORF">NCTC11923_01768</name>
</gene>
<name>A0A3S4WHL8_9ACTO</name>
<keyword evidence="4" id="KW-1185">Reference proteome</keyword>
<feature type="region of interest" description="Disordered" evidence="1">
    <location>
        <begin position="1"/>
        <end position="140"/>
    </location>
</feature>
<keyword evidence="2" id="KW-1133">Transmembrane helix</keyword>
<proteinExistence type="predicted"/>
<evidence type="ECO:0000313" key="4">
    <source>
        <dbReference type="Proteomes" id="UP000276899"/>
    </source>
</evidence>